<evidence type="ECO:0000313" key="1">
    <source>
        <dbReference type="EMBL" id="KKL45819.1"/>
    </source>
</evidence>
<comment type="caution">
    <text evidence="1">The sequence shown here is derived from an EMBL/GenBank/DDBJ whole genome shotgun (WGS) entry which is preliminary data.</text>
</comment>
<proteinExistence type="predicted"/>
<dbReference type="EMBL" id="LAZR01034253">
    <property type="protein sequence ID" value="KKL45819.1"/>
    <property type="molecule type" value="Genomic_DNA"/>
</dbReference>
<gene>
    <name evidence="1" type="ORF">LCGC14_2351810</name>
</gene>
<accession>A0A0F9C9K8</accession>
<sequence>MQFTRVYVNSDGTMDVATQDSPMPIGFEPLEKLSIIESWDLEMDSHVLTEAQLKAEFINGGLSDSDSDTLIADLKRLSGGNFIEPAATSISKFKLRNVGGVITINEFTRARQMIDDLEKIGSAAPKFKDNASRALNIRKSSKN</sequence>
<reference evidence="1" key="1">
    <citation type="journal article" date="2015" name="Nature">
        <title>Complex archaea that bridge the gap between prokaryotes and eukaryotes.</title>
        <authorList>
            <person name="Spang A."/>
            <person name="Saw J.H."/>
            <person name="Jorgensen S.L."/>
            <person name="Zaremba-Niedzwiedzka K."/>
            <person name="Martijn J."/>
            <person name="Lind A.E."/>
            <person name="van Eijk R."/>
            <person name="Schleper C."/>
            <person name="Guy L."/>
            <person name="Ettema T.J."/>
        </authorList>
    </citation>
    <scope>NUCLEOTIDE SEQUENCE</scope>
</reference>
<protein>
    <submittedName>
        <fullName evidence="1">Uncharacterized protein</fullName>
    </submittedName>
</protein>
<dbReference type="AlphaFoldDB" id="A0A0F9C9K8"/>
<name>A0A0F9C9K8_9ZZZZ</name>
<organism evidence="1">
    <name type="scientific">marine sediment metagenome</name>
    <dbReference type="NCBI Taxonomy" id="412755"/>
    <lineage>
        <taxon>unclassified sequences</taxon>
        <taxon>metagenomes</taxon>
        <taxon>ecological metagenomes</taxon>
    </lineage>
</organism>